<dbReference type="Pfam" id="PF07883">
    <property type="entry name" value="Cupin_2"/>
    <property type="match status" value="1"/>
</dbReference>
<feature type="domain" description="Cupin type-2" evidence="1">
    <location>
        <begin position="55"/>
        <end position="122"/>
    </location>
</feature>
<dbReference type="InterPro" id="IPR053146">
    <property type="entry name" value="QDO-like"/>
</dbReference>
<proteinExistence type="predicted"/>
<reference evidence="3" key="1">
    <citation type="journal article" date="2019" name="Int. J. Syst. Evol. Microbiol.">
        <title>The Global Catalogue of Microorganisms (GCM) 10K type strain sequencing project: providing services to taxonomists for standard genome sequencing and annotation.</title>
        <authorList>
            <consortium name="The Broad Institute Genomics Platform"/>
            <consortium name="The Broad Institute Genome Sequencing Center for Infectious Disease"/>
            <person name="Wu L."/>
            <person name="Ma J."/>
        </authorList>
    </citation>
    <scope>NUCLEOTIDE SEQUENCE [LARGE SCALE GENOMIC DNA]</scope>
    <source>
        <strain evidence="3">CCM 7526</strain>
    </source>
</reference>
<dbReference type="SUPFAM" id="SSF51182">
    <property type="entry name" value="RmlC-like cupins"/>
    <property type="match status" value="1"/>
</dbReference>
<dbReference type="Gene3D" id="2.60.120.10">
    <property type="entry name" value="Jelly Rolls"/>
    <property type="match status" value="1"/>
</dbReference>
<keyword evidence="3" id="KW-1185">Reference proteome</keyword>
<dbReference type="RefSeq" id="WP_317796667.1">
    <property type="nucleotide sequence ID" value="NZ_AP028461.1"/>
</dbReference>
<dbReference type="InterPro" id="IPR013096">
    <property type="entry name" value="Cupin_2"/>
</dbReference>
<name>A0ABW4ASK7_9ACTN</name>
<dbReference type="PANTHER" id="PTHR36440:SF1">
    <property type="entry name" value="PUTATIVE (AFU_ORTHOLOGUE AFUA_8G07350)-RELATED"/>
    <property type="match status" value="1"/>
</dbReference>
<evidence type="ECO:0000313" key="3">
    <source>
        <dbReference type="Proteomes" id="UP001597183"/>
    </source>
</evidence>
<protein>
    <submittedName>
        <fullName evidence="2">Cupin domain-containing protein</fullName>
    </submittedName>
</protein>
<evidence type="ECO:0000313" key="2">
    <source>
        <dbReference type="EMBL" id="MFD1373705.1"/>
    </source>
</evidence>
<dbReference type="Proteomes" id="UP001597183">
    <property type="component" value="Unassembled WGS sequence"/>
</dbReference>
<dbReference type="PANTHER" id="PTHR36440">
    <property type="entry name" value="PUTATIVE (AFU_ORTHOLOGUE AFUA_8G07350)-RELATED"/>
    <property type="match status" value="1"/>
</dbReference>
<organism evidence="2 3">
    <name type="scientific">Actinoplanes sichuanensis</name>
    <dbReference type="NCBI Taxonomy" id="512349"/>
    <lineage>
        <taxon>Bacteria</taxon>
        <taxon>Bacillati</taxon>
        <taxon>Actinomycetota</taxon>
        <taxon>Actinomycetes</taxon>
        <taxon>Micromonosporales</taxon>
        <taxon>Micromonosporaceae</taxon>
        <taxon>Actinoplanes</taxon>
    </lineage>
</organism>
<dbReference type="EMBL" id="JBHTMK010000070">
    <property type="protein sequence ID" value="MFD1373705.1"/>
    <property type="molecule type" value="Genomic_DNA"/>
</dbReference>
<accession>A0ABW4ASK7</accession>
<sequence length="161" mass="17898">MTYPPPRYHGVTGEKTALYRPAGTPPEFVYPNNGTRVHHLATGASTGGLFGLYRWECGPGVTGPNPHFHRTISESFYILSGVMNIFNGDKWIEAEPGDWVHVPIGGIHGFKNRSGAPVSMLLHFSPGAPRESYFEGIAHVDEMTETERAEFYAKHDNIWLD</sequence>
<comment type="caution">
    <text evidence="2">The sequence shown here is derived from an EMBL/GenBank/DDBJ whole genome shotgun (WGS) entry which is preliminary data.</text>
</comment>
<dbReference type="InterPro" id="IPR014710">
    <property type="entry name" value="RmlC-like_jellyroll"/>
</dbReference>
<gene>
    <name evidence="2" type="ORF">ACFQ5G_50975</name>
</gene>
<dbReference type="InterPro" id="IPR011051">
    <property type="entry name" value="RmlC_Cupin_sf"/>
</dbReference>
<evidence type="ECO:0000259" key="1">
    <source>
        <dbReference type="Pfam" id="PF07883"/>
    </source>
</evidence>